<dbReference type="AlphaFoldDB" id="A0A846HJB5"/>
<evidence type="ECO:0000313" key="1">
    <source>
        <dbReference type="EMBL" id="NEU76959.1"/>
    </source>
</evidence>
<gene>
    <name evidence="1" type="ORF">PI95_031800</name>
</gene>
<sequence>MQTPQVVTELKRLVLLARIWFWAAVRSPYFRECQLSFDHPPIEVDVRWSKYSCEFLLIQISFHRPKLALDIPWTICLDFIEARRKEGEIIEEKLIDNIPF</sequence>
<dbReference type="EMBL" id="JTCM02000143">
    <property type="protein sequence ID" value="NEU76959.1"/>
    <property type="molecule type" value="Genomic_DNA"/>
</dbReference>
<keyword evidence="2" id="KW-1185">Reference proteome</keyword>
<comment type="caution">
    <text evidence="1">The sequence shown here is derived from an EMBL/GenBank/DDBJ whole genome shotgun (WGS) entry which is preliminary data.</text>
</comment>
<proteinExistence type="predicted"/>
<name>A0A846HJB5_9CYAN</name>
<evidence type="ECO:0000313" key="2">
    <source>
        <dbReference type="Proteomes" id="UP000031549"/>
    </source>
</evidence>
<accession>A0A846HJB5</accession>
<dbReference type="Proteomes" id="UP000031549">
    <property type="component" value="Unassembled WGS sequence"/>
</dbReference>
<reference evidence="1 2" key="1">
    <citation type="journal article" date="2015" name="Genome Announc.">
        <title>Draft Genome Sequence of Cyanobacterium Hassallia byssoidea Strain VB512170, Isolated from Monuments in India.</title>
        <authorList>
            <person name="Singh D."/>
            <person name="Chandrababunaidu M.M."/>
            <person name="Panda A."/>
            <person name="Sen D."/>
            <person name="Bhattacharyya S."/>
            <person name="Adhikary S.P."/>
            <person name="Tripathy S."/>
        </authorList>
    </citation>
    <scope>NUCLEOTIDE SEQUENCE [LARGE SCALE GENOMIC DNA]</scope>
    <source>
        <strain evidence="1 2">VB512170</strain>
    </source>
</reference>
<dbReference type="RefSeq" id="WP_039748292.1">
    <property type="nucleotide sequence ID" value="NZ_JTCM02000143.1"/>
</dbReference>
<organism evidence="1 2">
    <name type="scientific">Hassallia byssoidea VB512170</name>
    <dbReference type="NCBI Taxonomy" id="1304833"/>
    <lineage>
        <taxon>Bacteria</taxon>
        <taxon>Bacillati</taxon>
        <taxon>Cyanobacteriota</taxon>
        <taxon>Cyanophyceae</taxon>
        <taxon>Nostocales</taxon>
        <taxon>Tolypothrichaceae</taxon>
        <taxon>Hassallia</taxon>
    </lineage>
</organism>
<protein>
    <submittedName>
        <fullName evidence="1">Uncharacterized protein</fullName>
    </submittedName>
</protein>